<dbReference type="AlphaFoldDB" id="A0A2K3DHZ9"/>
<protein>
    <recommendedName>
        <fullName evidence="6">MYND-type domain-containing protein</fullName>
    </recommendedName>
</protein>
<feature type="compositionally biased region" description="Low complexity" evidence="5">
    <location>
        <begin position="281"/>
        <end position="291"/>
    </location>
</feature>
<feature type="compositionally biased region" description="Gly residues" evidence="5">
    <location>
        <begin position="228"/>
        <end position="237"/>
    </location>
</feature>
<dbReference type="PROSITE" id="PS50865">
    <property type="entry name" value="ZF_MYND_2"/>
    <property type="match status" value="1"/>
</dbReference>
<sequence length="526" mass="54403">MAGGAKPFVWFGRACDSLTEADVATIRGRLVRELAHVLSYMAVSDLEKPNEPVVVLFTRLPPEVIRPHLINPPRAGAGAGAGGTELSATETARLRSLRRAVEEARGVLNPRLLLLIPVASPWTWTFVFLRSHERLRPALHRLAPAAAQLVADRHVLLLPRLAVLDDLTPGAEVVARLRHRVAQALRPLLTWMAEEGEVEAAGGGGGSGGGGGGGGGGGQPQAAAPGPEGRGGAGGGAPEKLPVLFVAADVDLLAQRFVTATEAPPPPPPPQPLSVSGERSPAPGAAPTGGAHALRASLDMSIEGWDEAVPAYCEAARAAGGLGGGGGAAAAAASWGAPQSEGLADLGGAEMQRLLLARDRLYDVIKVMRPRLLVLVNWIRPTQWVVVLVRRYSRLLAGLAAALPDRTVYVWAPRRLPRPTDAHLTDVCYSNACPRRGQLQPGVKFCPHCLTAKYCSIECQNEHWHAGHCRLCPRLVENKLGQGGGAAAAAGGQGPADGGTGRGGGGKAVSASAGPGAGLPSINARS</sequence>
<dbReference type="Gene3D" id="6.10.140.2220">
    <property type="match status" value="1"/>
</dbReference>
<proteinExistence type="predicted"/>
<accession>A0A2K3DHZ9</accession>
<evidence type="ECO:0000256" key="2">
    <source>
        <dbReference type="ARBA" id="ARBA00022771"/>
    </source>
</evidence>
<evidence type="ECO:0000313" key="8">
    <source>
        <dbReference type="Proteomes" id="UP000006906"/>
    </source>
</evidence>
<dbReference type="KEGG" id="cre:CHLRE_08g380350v5"/>
<dbReference type="InterPro" id="IPR002893">
    <property type="entry name" value="Znf_MYND"/>
</dbReference>
<dbReference type="SUPFAM" id="SSF144232">
    <property type="entry name" value="HIT/MYND zinc finger-like"/>
    <property type="match status" value="1"/>
</dbReference>
<feature type="region of interest" description="Disordered" evidence="5">
    <location>
        <begin position="483"/>
        <end position="526"/>
    </location>
</feature>
<feature type="domain" description="MYND-type" evidence="6">
    <location>
        <begin position="430"/>
        <end position="472"/>
    </location>
</feature>
<dbReference type="Gramene" id="PNW80157">
    <property type="protein sequence ID" value="PNW80157"/>
    <property type="gene ID" value="CHLRE_08g380350v5"/>
</dbReference>
<feature type="region of interest" description="Disordered" evidence="5">
    <location>
        <begin position="260"/>
        <end position="291"/>
    </location>
</feature>
<dbReference type="Pfam" id="PF01753">
    <property type="entry name" value="zf-MYND"/>
    <property type="match status" value="1"/>
</dbReference>
<gene>
    <name evidence="7" type="ORF">CHLRE_08g380350v5</name>
</gene>
<evidence type="ECO:0000256" key="3">
    <source>
        <dbReference type="ARBA" id="ARBA00022833"/>
    </source>
</evidence>
<feature type="compositionally biased region" description="Pro residues" evidence="5">
    <location>
        <begin position="263"/>
        <end position="272"/>
    </location>
</feature>
<dbReference type="Proteomes" id="UP000006906">
    <property type="component" value="Chromosome 8"/>
</dbReference>
<keyword evidence="8" id="KW-1185">Reference proteome</keyword>
<evidence type="ECO:0000313" key="7">
    <source>
        <dbReference type="EMBL" id="PNW80157.1"/>
    </source>
</evidence>
<evidence type="ECO:0000256" key="1">
    <source>
        <dbReference type="ARBA" id="ARBA00022723"/>
    </source>
</evidence>
<dbReference type="EMBL" id="CM008969">
    <property type="protein sequence ID" value="PNW80157.1"/>
    <property type="molecule type" value="Genomic_DNA"/>
</dbReference>
<organism evidence="7 8">
    <name type="scientific">Chlamydomonas reinhardtii</name>
    <name type="common">Chlamydomonas smithii</name>
    <dbReference type="NCBI Taxonomy" id="3055"/>
    <lineage>
        <taxon>Eukaryota</taxon>
        <taxon>Viridiplantae</taxon>
        <taxon>Chlorophyta</taxon>
        <taxon>core chlorophytes</taxon>
        <taxon>Chlorophyceae</taxon>
        <taxon>CS clade</taxon>
        <taxon>Chlamydomonadales</taxon>
        <taxon>Chlamydomonadaceae</taxon>
        <taxon>Chlamydomonas</taxon>
    </lineage>
</organism>
<evidence type="ECO:0000256" key="5">
    <source>
        <dbReference type="SAM" id="MobiDB-lite"/>
    </source>
</evidence>
<name>A0A2K3DHZ9_CHLRE</name>
<dbReference type="InParanoid" id="A0A2K3DHZ9"/>
<feature type="compositionally biased region" description="Gly residues" evidence="5">
    <location>
        <begin position="201"/>
        <end position="219"/>
    </location>
</feature>
<reference evidence="7 8" key="1">
    <citation type="journal article" date="2007" name="Science">
        <title>The Chlamydomonas genome reveals the evolution of key animal and plant functions.</title>
        <authorList>
            <person name="Merchant S.S."/>
            <person name="Prochnik S.E."/>
            <person name="Vallon O."/>
            <person name="Harris E.H."/>
            <person name="Karpowicz S.J."/>
            <person name="Witman G.B."/>
            <person name="Terry A."/>
            <person name="Salamov A."/>
            <person name="Fritz-Laylin L.K."/>
            <person name="Marechal-Drouard L."/>
            <person name="Marshall W.F."/>
            <person name="Qu L.H."/>
            <person name="Nelson D.R."/>
            <person name="Sanderfoot A.A."/>
            <person name="Spalding M.H."/>
            <person name="Kapitonov V.V."/>
            <person name="Ren Q."/>
            <person name="Ferris P."/>
            <person name="Lindquist E."/>
            <person name="Shapiro H."/>
            <person name="Lucas S.M."/>
            <person name="Grimwood J."/>
            <person name="Schmutz J."/>
            <person name="Cardol P."/>
            <person name="Cerutti H."/>
            <person name="Chanfreau G."/>
            <person name="Chen C.L."/>
            <person name="Cognat V."/>
            <person name="Croft M.T."/>
            <person name="Dent R."/>
            <person name="Dutcher S."/>
            <person name="Fernandez E."/>
            <person name="Fukuzawa H."/>
            <person name="Gonzalez-Ballester D."/>
            <person name="Gonzalez-Halphen D."/>
            <person name="Hallmann A."/>
            <person name="Hanikenne M."/>
            <person name="Hippler M."/>
            <person name="Inwood W."/>
            <person name="Jabbari K."/>
            <person name="Kalanon M."/>
            <person name="Kuras R."/>
            <person name="Lefebvre P.A."/>
            <person name="Lemaire S.D."/>
            <person name="Lobanov A.V."/>
            <person name="Lohr M."/>
            <person name="Manuell A."/>
            <person name="Meier I."/>
            <person name="Mets L."/>
            <person name="Mittag M."/>
            <person name="Mittelmeier T."/>
            <person name="Moroney J.V."/>
            <person name="Moseley J."/>
            <person name="Napoli C."/>
            <person name="Nedelcu A.M."/>
            <person name="Niyogi K."/>
            <person name="Novoselov S.V."/>
            <person name="Paulsen I.T."/>
            <person name="Pazour G."/>
            <person name="Purton S."/>
            <person name="Ral J.P."/>
            <person name="Riano-Pachon D.M."/>
            <person name="Riekhof W."/>
            <person name="Rymarquis L."/>
            <person name="Schroda M."/>
            <person name="Stern D."/>
            <person name="Umen J."/>
            <person name="Willows R."/>
            <person name="Wilson N."/>
            <person name="Zimmer S.L."/>
            <person name="Allmer J."/>
            <person name="Balk J."/>
            <person name="Bisova K."/>
            <person name="Chen C.J."/>
            <person name="Elias M."/>
            <person name="Gendler K."/>
            <person name="Hauser C."/>
            <person name="Lamb M.R."/>
            <person name="Ledford H."/>
            <person name="Long J.C."/>
            <person name="Minagawa J."/>
            <person name="Page M.D."/>
            <person name="Pan J."/>
            <person name="Pootakham W."/>
            <person name="Roje S."/>
            <person name="Rose A."/>
            <person name="Stahlberg E."/>
            <person name="Terauchi A.M."/>
            <person name="Yang P."/>
            <person name="Ball S."/>
            <person name="Bowler C."/>
            <person name="Dieckmann C.L."/>
            <person name="Gladyshev V.N."/>
            <person name="Green P."/>
            <person name="Jorgensen R."/>
            <person name="Mayfield S."/>
            <person name="Mueller-Roeber B."/>
            <person name="Rajamani S."/>
            <person name="Sayre R.T."/>
            <person name="Brokstein P."/>
            <person name="Dubchak I."/>
            <person name="Goodstein D."/>
            <person name="Hornick L."/>
            <person name="Huang Y.W."/>
            <person name="Jhaveri J."/>
            <person name="Luo Y."/>
            <person name="Martinez D."/>
            <person name="Ngau W.C."/>
            <person name="Otillar B."/>
            <person name="Poliakov A."/>
            <person name="Porter A."/>
            <person name="Szajkowski L."/>
            <person name="Werner G."/>
            <person name="Zhou K."/>
            <person name="Grigoriev I.V."/>
            <person name="Rokhsar D.S."/>
            <person name="Grossman A.R."/>
        </authorList>
    </citation>
    <scope>NUCLEOTIDE SEQUENCE [LARGE SCALE GENOMIC DNA]</scope>
    <source>
        <strain evidence="8">CC-503</strain>
    </source>
</reference>
<feature type="region of interest" description="Disordered" evidence="5">
    <location>
        <begin position="199"/>
        <end position="237"/>
    </location>
</feature>
<keyword evidence="2 4" id="KW-0863">Zinc-finger</keyword>
<keyword evidence="1" id="KW-0479">Metal-binding</keyword>
<evidence type="ECO:0000256" key="4">
    <source>
        <dbReference type="PROSITE-ProRule" id="PRU00134"/>
    </source>
</evidence>
<evidence type="ECO:0000259" key="6">
    <source>
        <dbReference type="PROSITE" id="PS50865"/>
    </source>
</evidence>
<dbReference type="GO" id="GO:0008270">
    <property type="term" value="F:zinc ion binding"/>
    <property type="evidence" value="ECO:0007669"/>
    <property type="project" value="UniProtKB-KW"/>
</dbReference>
<dbReference type="GeneID" id="5719872"/>
<dbReference type="OrthoDB" id="529269at2759"/>
<keyword evidence="3" id="KW-0862">Zinc</keyword>
<dbReference type="RefSeq" id="XP_042922252.1">
    <property type="nucleotide sequence ID" value="XM_043065251.1"/>
</dbReference>
<feature type="compositionally biased region" description="Gly residues" evidence="5">
    <location>
        <begin position="483"/>
        <end position="507"/>
    </location>
</feature>